<gene>
    <name evidence="1" type="ORF">GALL_463790</name>
</gene>
<comment type="caution">
    <text evidence="1">The sequence shown here is derived from an EMBL/GenBank/DDBJ whole genome shotgun (WGS) entry which is preliminary data.</text>
</comment>
<organism evidence="1">
    <name type="scientific">mine drainage metagenome</name>
    <dbReference type="NCBI Taxonomy" id="410659"/>
    <lineage>
        <taxon>unclassified sequences</taxon>
        <taxon>metagenomes</taxon>
        <taxon>ecological metagenomes</taxon>
    </lineage>
</organism>
<sequence>MHREEAQKQNDLITNQFSAVAEQCKLDMQTSELDPIRHKVELVRPSFDSAPPFEFAVIDDFPTEAEKAVIAKWGTLRDECVKRNDAISNIPPDASAMAVAFKQKQKAFYSEAEAQVGELIVALYHSKLTYGEFAKRRYEVSKYAADAEREYREAMIIADQQRQQQAQLAAQQQFQNNLAAWSIYMQSVNARQPQTVYMDGSVRMNTNCISQRYGNTVSTNCN</sequence>
<evidence type="ECO:0000313" key="1">
    <source>
        <dbReference type="EMBL" id="OIQ71999.1"/>
    </source>
</evidence>
<name>A0A1J5PW18_9ZZZZ</name>
<accession>A0A1J5PW18</accession>
<protein>
    <submittedName>
        <fullName evidence="1">Uncharacterized protein</fullName>
    </submittedName>
</protein>
<dbReference type="AlphaFoldDB" id="A0A1J5PW18"/>
<dbReference type="EMBL" id="MLJW01003464">
    <property type="protein sequence ID" value="OIQ71999.1"/>
    <property type="molecule type" value="Genomic_DNA"/>
</dbReference>
<reference evidence="1" key="1">
    <citation type="submission" date="2016-10" db="EMBL/GenBank/DDBJ databases">
        <title>Sequence of Gallionella enrichment culture.</title>
        <authorList>
            <person name="Poehlein A."/>
            <person name="Muehling M."/>
            <person name="Daniel R."/>
        </authorList>
    </citation>
    <scope>NUCLEOTIDE SEQUENCE</scope>
</reference>
<proteinExistence type="predicted"/>